<reference evidence="3 4" key="1">
    <citation type="journal article" date="2008" name="Nature">
        <title>The Phaeodactylum genome reveals the evolutionary history of diatom genomes.</title>
        <authorList>
            <person name="Bowler C."/>
            <person name="Allen A.E."/>
            <person name="Badger J.H."/>
            <person name="Grimwood J."/>
            <person name="Jabbari K."/>
            <person name="Kuo A."/>
            <person name="Maheswari U."/>
            <person name="Martens C."/>
            <person name="Maumus F."/>
            <person name="Otillar R.P."/>
            <person name="Rayko E."/>
            <person name="Salamov A."/>
            <person name="Vandepoele K."/>
            <person name="Beszteri B."/>
            <person name="Gruber A."/>
            <person name="Heijde M."/>
            <person name="Katinka M."/>
            <person name="Mock T."/>
            <person name="Valentin K."/>
            <person name="Verret F."/>
            <person name="Berges J.A."/>
            <person name="Brownlee C."/>
            <person name="Cadoret J.P."/>
            <person name="Chiovitti A."/>
            <person name="Choi C.J."/>
            <person name="Coesel S."/>
            <person name="De Martino A."/>
            <person name="Detter J.C."/>
            <person name="Durkin C."/>
            <person name="Falciatore A."/>
            <person name="Fournet J."/>
            <person name="Haruta M."/>
            <person name="Huysman M.J."/>
            <person name="Jenkins B.D."/>
            <person name="Jiroutova K."/>
            <person name="Jorgensen R.E."/>
            <person name="Joubert Y."/>
            <person name="Kaplan A."/>
            <person name="Kroger N."/>
            <person name="Kroth P.G."/>
            <person name="La Roche J."/>
            <person name="Lindquist E."/>
            <person name="Lommer M."/>
            <person name="Martin-Jezequel V."/>
            <person name="Lopez P.J."/>
            <person name="Lucas S."/>
            <person name="Mangogna M."/>
            <person name="McGinnis K."/>
            <person name="Medlin L.K."/>
            <person name="Montsant A."/>
            <person name="Oudot-Le Secq M.P."/>
            <person name="Napoli C."/>
            <person name="Obornik M."/>
            <person name="Parker M.S."/>
            <person name="Petit J.L."/>
            <person name="Porcel B.M."/>
            <person name="Poulsen N."/>
            <person name="Robison M."/>
            <person name="Rychlewski L."/>
            <person name="Rynearson T.A."/>
            <person name="Schmutz J."/>
            <person name="Shapiro H."/>
            <person name="Siaut M."/>
            <person name="Stanley M."/>
            <person name="Sussman M.R."/>
            <person name="Taylor A.R."/>
            <person name="Vardi A."/>
            <person name="von Dassow P."/>
            <person name="Vyverman W."/>
            <person name="Willis A."/>
            <person name="Wyrwicz L.S."/>
            <person name="Rokhsar D.S."/>
            <person name="Weissenbach J."/>
            <person name="Armbrust E.V."/>
            <person name="Green B.R."/>
            <person name="Van de Peer Y."/>
            <person name="Grigoriev I.V."/>
        </authorList>
    </citation>
    <scope>NUCLEOTIDE SEQUENCE [LARGE SCALE GENOMIC DNA]</scope>
    <source>
        <strain evidence="3 4">CCAP 1055/1</strain>
    </source>
</reference>
<feature type="signal peptide" evidence="1">
    <location>
        <begin position="1"/>
        <end position="21"/>
    </location>
</feature>
<dbReference type="PANTHER" id="PTHR43575">
    <property type="entry name" value="PROTEIN ABCI7, CHLOROPLASTIC"/>
    <property type="match status" value="1"/>
</dbReference>
<evidence type="ECO:0000313" key="4">
    <source>
        <dbReference type="Proteomes" id="UP000000759"/>
    </source>
</evidence>
<evidence type="ECO:0000256" key="1">
    <source>
        <dbReference type="SAM" id="SignalP"/>
    </source>
</evidence>
<reference evidence="4" key="2">
    <citation type="submission" date="2008-08" db="EMBL/GenBank/DDBJ databases">
        <authorList>
            <consortium name="Diatom Consortium"/>
            <person name="Grigoriev I."/>
            <person name="Grimwood J."/>
            <person name="Kuo A."/>
            <person name="Otillar R.P."/>
            <person name="Salamov A."/>
            <person name="Detter J.C."/>
            <person name="Lindquist E."/>
            <person name="Shapiro H."/>
            <person name="Lucas S."/>
            <person name="Glavina del Rio T."/>
            <person name="Pitluck S."/>
            <person name="Rokhsar D."/>
            <person name="Bowler C."/>
        </authorList>
    </citation>
    <scope>GENOME REANNOTATION</scope>
    <source>
        <strain evidence="4">CCAP 1055/1</strain>
    </source>
</reference>
<dbReference type="OrthoDB" id="2510at2759"/>
<dbReference type="EMBL" id="CM000625">
    <property type="protein sequence ID" value="EEC44067.1"/>
    <property type="molecule type" value="Genomic_DNA"/>
</dbReference>
<dbReference type="OMA" id="NARIWAT"/>
<evidence type="ECO:0000313" key="3">
    <source>
        <dbReference type="EMBL" id="EEC44067.1"/>
    </source>
</evidence>
<sequence length="690" mass="75098">MKFTSVTLACFFFVESSGVSAFTFSTPTQRQRSIPLPIVSSSRRTRSALHVSIGLGPDPNETSGKRSETLVAGVDYEVPNHDDYRLSRRSKLDQTCDEWFAGLLDETEDGVLGSLVTDARTVLTTPVPLVNDLENPDSSHDDWTPYVNTRLPWTPLVPAFGLEQFGLPVPRRNAETWRHFDVASMVAESYSSAVKHDHEAKVDKIELFREQLAVAGGWLDDNACEARLVYINGRFVPQLSKSNDVARNLDSTDGLSKQSVQYLSRLTDGFTDELASPVPNNDILETSYARLSRPNHNLGNATTQLAVNSQQGTACFAALNTIKTGAVAYVHAPKGYNHIVADEQGDENDEEGPTRPNLKPVLIVNAVTKSGDAADHAKGVACHPRTLIVAEESSLLSVVQSCVDLDDNSAHTPKLYNGYTQCFVHQKANVTHSYLEESGGIVTAGVERSDDEFVADETKPREIESRRKDLRDTHLEAIDVHIMGADAAYEGTIMSLGGSGRVRVALSVALLQPGAHAGVNGFSLAGGAQRVDIKTNIHHVAQGTTSRQVQKNMIGGRATGAFRGRIRVEQSAQQTESEQLSRTVLLSDKARAWAVPSLEIIADDVQCAHGATVSDLSEEELFYLRSRGMGQAMARNLLMYAFSGDVSDCVDPAVLGGFDGNAGLRQRVIRRLENLVPQGERAIKGEFQSI</sequence>
<dbReference type="GO" id="GO:0016226">
    <property type="term" value="P:iron-sulfur cluster assembly"/>
    <property type="evidence" value="ECO:0007669"/>
    <property type="project" value="InterPro"/>
</dbReference>
<protein>
    <submittedName>
        <fullName evidence="3">FeS assembly protein suf</fullName>
    </submittedName>
</protein>
<gene>
    <name evidence="3" type="primary">sufD</name>
    <name evidence="3" type="ORF">PHATRDRAFT_49608</name>
</gene>
<keyword evidence="4" id="KW-1185">Reference proteome</keyword>
<dbReference type="HOGENOM" id="CLU_399283_0_0_1"/>
<organism evidence="3 4">
    <name type="scientific">Phaeodactylum tricornutum (strain CCAP 1055/1)</name>
    <dbReference type="NCBI Taxonomy" id="556484"/>
    <lineage>
        <taxon>Eukaryota</taxon>
        <taxon>Sar</taxon>
        <taxon>Stramenopiles</taxon>
        <taxon>Ochrophyta</taxon>
        <taxon>Bacillariophyta</taxon>
        <taxon>Bacillariophyceae</taxon>
        <taxon>Bacillariophycidae</taxon>
        <taxon>Naviculales</taxon>
        <taxon>Phaeodactylaceae</taxon>
        <taxon>Phaeodactylum</taxon>
    </lineage>
</organism>
<proteinExistence type="predicted"/>
<dbReference type="InParanoid" id="B7GB73"/>
<dbReference type="AlphaFoldDB" id="B7GB73"/>
<dbReference type="Proteomes" id="UP000000759">
    <property type="component" value="Chromosome 23"/>
</dbReference>
<dbReference type="KEGG" id="pti:PHATRDRAFT_49608"/>
<name>B7GB73_PHATC</name>
<dbReference type="GeneID" id="7198274"/>
<feature type="domain" description="SUF system FeS cluster assembly SufBD core" evidence="2">
    <location>
        <begin position="378"/>
        <end position="642"/>
    </location>
</feature>
<keyword evidence="1" id="KW-0732">Signal</keyword>
<dbReference type="RefSeq" id="XP_002184318.1">
    <property type="nucleotide sequence ID" value="XM_002184282.1"/>
</dbReference>
<dbReference type="InterPro" id="IPR000825">
    <property type="entry name" value="SUF_FeS_clus_asmbl_SufBD_core"/>
</dbReference>
<dbReference type="Pfam" id="PF01458">
    <property type="entry name" value="SUFBD_core"/>
    <property type="match status" value="1"/>
</dbReference>
<feature type="chain" id="PRO_5002855982" evidence="1">
    <location>
        <begin position="22"/>
        <end position="690"/>
    </location>
</feature>
<dbReference type="InterPro" id="IPR055346">
    <property type="entry name" value="Fe-S_cluster_assembly_SufBD"/>
</dbReference>
<dbReference type="InterPro" id="IPR037284">
    <property type="entry name" value="SUF_FeS_clus_asmbl_SufBD_sf"/>
</dbReference>
<dbReference type="eggNOG" id="ENOG502QSI1">
    <property type="taxonomic scope" value="Eukaryota"/>
</dbReference>
<dbReference type="STRING" id="556484.B7GB73"/>
<dbReference type="PANTHER" id="PTHR43575:SF1">
    <property type="entry name" value="PROTEIN ABCI7, CHLOROPLASTIC"/>
    <property type="match status" value="1"/>
</dbReference>
<dbReference type="PaxDb" id="2850-Phatr49608"/>
<dbReference type="SUPFAM" id="SSF101960">
    <property type="entry name" value="Stabilizer of iron transporter SufD"/>
    <property type="match status" value="1"/>
</dbReference>
<evidence type="ECO:0000259" key="2">
    <source>
        <dbReference type="Pfam" id="PF01458"/>
    </source>
</evidence>
<accession>B7GB73</accession>